<dbReference type="GO" id="GO:0005783">
    <property type="term" value="C:endoplasmic reticulum"/>
    <property type="evidence" value="ECO:0007669"/>
    <property type="project" value="GOC"/>
</dbReference>
<evidence type="ECO:0000256" key="2">
    <source>
        <dbReference type="ARBA" id="ARBA00004141"/>
    </source>
</evidence>
<comment type="subcellular location">
    <subcellularLocation>
        <location evidence="2">Membrane</location>
        <topology evidence="2">Multi-pass membrane protein</topology>
    </subcellularLocation>
</comment>
<dbReference type="GO" id="GO:0060271">
    <property type="term" value="P:cilium assembly"/>
    <property type="evidence" value="ECO:0007669"/>
    <property type="project" value="Ensembl"/>
</dbReference>
<dbReference type="GO" id="GO:0000139">
    <property type="term" value="C:Golgi membrane"/>
    <property type="evidence" value="ECO:0007669"/>
    <property type="project" value="TreeGrafter"/>
</dbReference>
<evidence type="ECO:0000313" key="10">
    <source>
        <dbReference type="Proteomes" id="UP000694388"/>
    </source>
</evidence>
<dbReference type="GO" id="GO:0006621">
    <property type="term" value="P:protein retention in ER lumen"/>
    <property type="evidence" value="ECO:0007669"/>
    <property type="project" value="TreeGrafter"/>
</dbReference>
<proteinExistence type="inferred from homology"/>
<keyword evidence="6 8" id="KW-1133">Transmembrane helix</keyword>
<evidence type="ECO:0000256" key="4">
    <source>
        <dbReference type="ARBA" id="ARBA00014112"/>
    </source>
</evidence>
<comment type="similarity">
    <text evidence="3">Belongs to the RER1 family.</text>
</comment>
<dbReference type="GO" id="GO:0006890">
    <property type="term" value="P:retrograde vesicle-mediated transport, Golgi to endoplasmic reticulum"/>
    <property type="evidence" value="ECO:0007669"/>
    <property type="project" value="TreeGrafter"/>
</dbReference>
<evidence type="ECO:0000256" key="8">
    <source>
        <dbReference type="SAM" id="Phobius"/>
    </source>
</evidence>
<keyword evidence="7 8" id="KW-0472">Membrane</keyword>
<keyword evidence="10" id="KW-1185">Reference proteome</keyword>
<dbReference type="InterPro" id="IPR004932">
    <property type="entry name" value="Rer1"/>
</dbReference>
<sequence length="220" mass="24915">MAEGDSSGEALHGRPSLPSRIFTRTGQVYQTWLDRLTPHTALRWLLTTVLAAGYLARVYWLQGWYIVTYALGIYHLNLFIAFLSPKVDPSFGDDSGMEITPNATGRIVNAWWGFETFVYLYTTSKDVSYLPIHCPPCLSQTTVWLFRRGRMKSFAPSSEDFQSSSSGKVDILSSSDLVMWLSSLPSVIVTRVHVIMVPGGRRKLFRLGVPLLKGYFFFHY</sequence>
<dbReference type="PANTHER" id="PTHR10743">
    <property type="entry name" value="PROTEIN RER1"/>
    <property type="match status" value="1"/>
</dbReference>
<dbReference type="PANTHER" id="PTHR10743:SF0">
    <property type="entry name" value="PROTEIN RER1"/>
    <property type="match status" value="1"/>
</dbReference>
<evidence type="ECO:0000256" key="5">
    <source>
        <dbReference type="ARBA" id="ARBA00022692"/>
    </source>
</evidence>
<feature type="transmembrane region" description="Helical" evidence="8">
    <location>
        <begin position="41"/>
        <end position="59"/>
    </location>
</feature>
<evidence type="ECO:0000256" key="1">
    <source>
        <dbReference type="ARBA" id="ARBA00003348"/>
    </source>
</evidence>
<evidence type="ECO:0000313" key="9">
    <source>
        <dbReference type="Ensembl" id="ENSEBUP00000019870.1"/>
    </source>
</evidence>
<organism evidence="9 10">
    <name type="scientific">Eptatretus burgeri</name>
    <name type="common">Inshore hagfish</name>
    <dbReference type="NCBI Taxonomy" id="7764"/>
    <lineage>
        <taxon>Eukaryota</taxon>
        <taxon>Metazoa</taxon>
        <taxon>Chordata</taxon>
        <taxon>Craniata</taxon>
        <taxon>Vertebrata</taxon>
        <taxon>Cyclostomata</taxon>
        <taxon>Myxini</taxon>
        <taxon>Myxiniformes</taxon>
        <taxon>Myxinidae</taxon>
        <taxon>Eptatretinae</taxon>
        <taxon>Eptatretus</taxon>
    </lineage>
</organism>
<evidence type="ECO:0000256" key="3">
    <source>
        <dbReference type="ARBA" id="ARBA00006070"/>
    </source>
</evidence>
<name>A0A8C4QT57_EPTBU</name>
<dbReference type="Pfam" id="PF03248">
    <property type="entry name" value="Rer1"/>
    <property type="match status" value="1"/>
</dbReference>
<dbReference type="AlphaFoldDB" id="A0A8C4QT57"/>
<reference evidence="9" key="1">
    <citation type="submission" date="2025-08" db="UniProtKB">
        <authorList>
            <consortium name="Ensembl"/>
        </authorList>
    </citation>
    <scope>IDENTIFICATION</scope>
</reference>
<feature type="transmembrane region" description="Helical" evidence="8">
    <location>
        <begin position="66"/>
        <end position="84"/>
    </location>
</feature>
<reference evidence="9" key="2">
    <citation type="submission" date="2025-09" db="UniProtKB">
        <authorList>
            <consortium name="Ensembl"/>
        </authorList>
    </citation>
    <scope>IDENTIFICATION</scope>
</reference>
<keyword evidence="5 8" id="KW-0812">Transmembrane</keyword>
<evidence type="ECO:0000256" key="7">
    <source>
        <dbReference type="ARBA" id="ARBA00023136"/>
    </source>
</evidence>
<comment type="function">
    <text evidence="1">Involved in the retrieval of endoplasmic reticulum membrane proteins from the early Golgi compartment.</text>
</comment>
<dbReference type="Ensembl" id="ENSEBUT00000020446.1">
    <property type="protein sequence ID" value="ENSEBUP00000019870.1"/>
    <property type="gene ID" value="ENSEBUG00000012339.1"/>
</dbReference>
<dbReference type="GeneTree" id="ENSGT00510000047137"/>
<dbReference type="Proteomes" id="UP000694388">
    <property type="component" value="Unplaced"/>
</dbReference>
<evidence type="ECO:0000256" key="6">
    <source>
        <dbReference type="ARBA" id="ARBA00022989"/>
    </source>
</evidence>
<protein>
    <recommendedName>
        <fullName evidence="4">Protein RER1</fullName>
    </recommendedName>
</protein>
<accession>A0A8C4QT57</accession>